<keyword evidence="1" id="KW-0812">Transmembrane</keyword>
<sequence>MVTTENSSYSKKLLHLISWGHWFTFFNIGAALLIAIIFLDAEGIPEQLIGKIYMLTNWLSHMAFLTFITFVLTVFPLTLLFPKTQFIRGAASFIFSFVLCLLVVDGFTFAELGYHINTDSSSQIFALLKEKFQSGTVSLTTFNWIIFIAILLFQLVMSNYCWRHLKELQQRKAPKYIVAALVSSFFISHLIHVWADAKLEYSVLRQDTVLPFSYPSTAKTLLTKYGLFDRADYEQRKNNPFSFTNKAPAYPELTQECKALTGPQSSTFLVLNDKVLTEKQLKQFNQSSGIKGSNLVNYIDNANSHDAWFNLLYGLPTIYQEDMKDQQSVPILLQQIKAAKLDTSINVFANEGQNTSLPLWLSKLFNHQSQYEDISSFLFADKLNGLNAGLHVFYFSGQTDYQYELFVNALLLAQQQKELKDIIWLSSLGNVTDKTSLTPKPALFIFPEQQSRPITELTSVMDVQTTLMRNWFGCRLDYKRYSNGHNIYRVRDDRLFANTTENGLMVIKKDKNLFVDQQGNFETYSTQLDTLISEDSDFPMLIDGVKLINSFSLKNKPTEKINN</sequence>
<dbReference type="PIRSF" id="PIRSF004950">
    <property type="entry name" value="Mmb_sulf_HI0842"/>
    <property type="match status" value="1"/>
</dbReference>
<feature type="transmembrane region" description="Helical" evidence="1">
    <location>
        <begin position="58"/>
        <end position="81"/>
    </location>
</feature>
<dbReference type="Proteomes" id="UP001248581">
    <property type="component" value="Chromosome"/>
</dbReference>
<evidence type="ECO:0000259" key="2">
    <source>
        <dbReference type="Pfam" id="PF11893"/>
    </source>
</evidence>
<organism evidence="3 4">
    <name type="scientific">Thalassotalea nanhaiensis</name>
    <dbReference type="NCBI Taxonomy" id="3065648"/>
    <lineage>
        <taxon>Bacteria</taxon>
        <taxon>Pseudomonadati</taxon>
        <taxon>Pseudomonadota</taxon>
        <taxon>Gammaproteobacteria</taxon>
        <taxon>Alteromonadales</taxon>
        <taxon>Colwelliaceae</taxon>
        <taxon>Thalassotalea</taxon>
    </lineage>
</organism>
<name>A0ABY9TD12_9GAMM</name>
<reference evidence="4" key="1">
    <citation type="submission" date="2023-09" db="EMBL/GenBank/DDBJ databases">
        <authorList>
            <person name="Li S."/>
            <person name="Li X."/>
            <person name="Zhang C."/>
            <person name="Zhao Z."/>
        </authorList>
    </citation>
    <scope>NUCLEOTIDE SEQUENCE [LARGE SCALE GENOMIC DNA]</scope>
    <source>
        <strain evidence="4">SQ345</strain>
    </source>
</reference>
<feature type="transmembrane region" description="Helical" evidence="1">
    <location>
        <begin position="16"/>
        <end position="38"/>
    </location>
</feature>
<dbReference type="InterPro" id="IPR024588">
    <property type="entry name" value="YejM_N"/>
</dbReference>
<proteinExistence type="predicted"/>
<dbReference type="RefSeq" id="WP_348385948.1">
    <property type="nucleotide sequence ID" value="NZ_CP134146.1"/>
</dbReference>
<keyword evidence="1" id="KW-0472">Membrane</keyword>
<feature type="transmembrane region" description="Helical" evidence="1">
    <location>
        <begin position="93"/>
        <end position="116"/>
    </location>
</feature>
<keyword evidence="4" id="KW-1185">Reference proteome</keyword>
<evidence type="ECO:0000256" key="1">
    <source>
        <dbReference type="SAM" id="Phobius"/>
    </source>
</evidence>
<accession>A0ABY9TD12</accession>
<protein>
    <submittedName>
        <fullName evidence="3">DUF3413 domain-containing protein</fullName>
    </submittedName>
</protein>
<dbReference type="EMBL" id="CP134146">
    <property type="protein sequence ID" value="WNC66783.1"/>
    <property type="molecule type" value="Genomic_DNA"/>
</dbReference>
<dbReference type="Pfam" id="PF11893">
    <property type="entry name" value="DUF3413"/>
    <property type="match status" value="1"/>
</dbReference>
<feature type="domain" description="Inner membrane protein YejM N-terminal" evidence="2">
    <location>
        <begin position="8"/>
        <end position="252"/>
    </location>
</feature>
<feature type="transmembrane region" description="Helical" evidence="1">
    <location>
        <begin position="176"/>
        <end position="195"/>
    </location>
</feature>
<dbReference type="InterPro" id="IPR012159">
    <property type="entry name" value="YejM-like"/>
</dbReference>
<feature type="transmembrane region" description="Helical" evidence="1">
    <location>
        <begin position="136"/>
        <end position="156"/>
    </location>
</feature>
<gene>
    <name evidence="3" type="ORF">RI845_09475</name>
</gene>
<evidence type="ECO:0000313" key="4">
    <source>
        <dbReference type="Proteomes" id="UP001248581"/>
    </source>
</evidence>
<evidence type="ECO:0000313" key="3">
    <source>
        <dbReference type="EMBL" id="WNC66783.1"/>
    </source>
</evidence>
<keyword evidence="1" id="KW-1133">Transmembrane helix</keyword>